<dbReference type="PRINTS" id="PR00051">
    <property type="entry name" value="DNAA"/>
</dbReference>
<dbReference type="PANTHER" id="PTHR30050">
    <property type="entry name" value="CHROMOSOMAL REPLICATION INITIATOR PROTEIN DNAA"/>
    <property type="match status" value="1"/>
</dbReference>
<feature type="region of interest" description="Domain IV, binds dsDNA" evidence="7">
    <location>
        <begin position="327"/>
        <end position="446"/>
    </location>
</feature>
<comment type="domain">
    <text evidence="7">Domain I is involved in oligomerization and binding regulators, domain II is flexibile and of varying length in different bacteria, domain III forms the AAA+ region, while domain IV binds dsDNA.</text>
</comment>
<dbReference type="Pfam" id="PF11638">
    <property type="entry name" value="DnaA_N"/>
    <property type="match status" value="1"/>
</dbReference>
<keyword evidence="6 7" id="KW-0238">DNA-binding</keyword>
<reference evidence="12" key="1">
    <citation type="journal article" date="2022" name="bioRxiv">
        <title>Thiovibrio frasassiensisgen. nov., sp. nov., an autotrophic, elemental sulfur disproportionating bacterium isolated from sulfidic karst sediment, and proposal of Thiovibrionaceae fam. nov.</title>
        <authorList>
            <person name="Aronson H."/>
            <person name="Thomas C."/>
            <person name="Bhattacharyya M."/>
            <person name="Eckstein S."/>
            <person name="Jensen S."/>
            <person name="Barco R."/>
            <person name="Macalady J."/>
            <person name="Amend J."/>
        </authorList>
    </citation>
    <scope>NUCLEOTIDE SEQUENCE</scope>
    <source>
        <strain evidence="12">RS19-109</strain>
    </source>
</reference>
<dbReference type="InterPro" id="IPR013159">
    <property type="entry name" value="DnaA_C"/>
</dbReference>
<name>A0A9X4RKK3_9BACT</name>
<dbReference type="GO" id="GO:0005524">
    <property type="term" value="F:ATP binding"/>
    <property type="evidence" value="ECO:0007669"/>
    <property type="project" value="UniProtKB-UniRule"/>
</dbReference>
<dbReference type="InterPro" id="IPR020591">
    <property type="entry name" value="Chromosome_initiator_DnaA-like"/>
</dbReference>
<dbReference type="GO" id="GO:0005737">
    <property type="term" value="C:cytoplasm"/>
    <property type="evidence" value="ECO:0007669"/>
    <property type="project" value="UniProtKB-SubCell"/>
</dbReference>
<evidence type="ECO:0000259" key="11">
    <source>
        <dbReference type="SMART" id="SM00760"/>
    </source>
</evidence>
<keyword evidence="4 7" id="KW-0067">ATP-binding</keyword>
<dbReference type="Pfam" id="PF00308">
    <property type="entry name" value="Bac_DnaA"/>
    <property type="match status" value="1"/>
</dbReference>
<dbReference type="Pfam" id="PF08299">
    <property type="entry name" value="Bac_DnaA_C"/>
    <property type="match status" value="1"/>
</dbReference>
<feature type="binding site" evidence="7">
    <location>
        <position position="156"/>
    </location>
    <ligand>
        <name>ATP</name>
        <dbReference type="ChEBI" id="CHEBI:30616"/>
    </ligand>
</feature>
<dbReference type="InterPro" id="IPR038454">
    <property type="entry name" value="DnaA_N_sf"/>
</dbReference>
<comment type="caution">
    <text evidence="12">The sequence shown here is derived from an EMBL/GenBank/DDBJ whole genome shotgun (WGS) entry which is preliminary data.</text>
</comment>
<dbReference type="Gene3D" id="1.10.1750.10">
    <property type="match status" value="1"/>
</dbReference>
<dbReference type="CDD" id="cd06571">
    <property type="entry name" value="Bac_DnaA_C"/>
    <property type="match status" value="1"/>
</dbReference>
<comment type="subcellular location">
    <subcellularLocation>
        <location evidence="7">Cytoplasm</location>
    </subcellularLocation>
</comment>
<dbReference type="GO" id="GO:0006275">
    <property type="term" value="P:regulation of DNA replication"/>
    <property type="evidence" value="ECO:0007669"/>
    <property type="project" value="UniProtKB-UniRule"/>
</dbReference>
<evidence type="ECO:0000256" key="2">
    <source>
        <dbReference type="ARBA" id="ARBA00022705"/>
    </source>
</evidence>
<dbReference type="CDD" id="cd00009">
    <property type="entry name" value="AAA"/>
    <property type="match status" value="1"/>
</dbReference>
<comment type="function">
    <text evidence="7 9">Plays an essential role in the initiation and regulation of chromosomal replication. ATP-DnaA binds to the origin of replication (oriC) to initiate formation of the DNA replication initiation complex once per cell cycle. Binds the DnaA box (a 9 base pair repeat at the origin) and separates the double-stranded (ds)DNA. Forms a right-handed helical filament on oriC DNA; dsDNA binds to the exterior of the filament while single-stranded (ss)DNA is stabiized in the filament's interior. The ATP-DnaA-oriC complex binds and stabilizes one strand of the AT-rich DNA unwinding element (DUE), permitting loading of DNA polymerase. After initiation quickly degrades to an ADP-DnaA complex that is not apt for DNA replication. Binds acidic phospholipids.</text>
</comment>
<dbReference type="InterPro" id="IPR018312">
    <property type="entry name" value="Chromosome_initiator_DnaA_CS"/>
</dbReference>
<evidence type="ECO:0000256" key="8">
    <source>
        <dbReference type="NCBIfam" id="TIGR00362"/>
    </source>
</evidence>
<organism evidence="12 13">
    <name type="scientific">Thiovibrio frasassiensis</name>
    <dbReference type="NCBI Taxonomy" id="2984131"/>
    <lineage>
        <taxon>Bacteria</taxon>
        <taxon>Pseudomonadati</taxon>
        <taxon>Thermodesulfobacteriota</taxon>
        <taxon>Desulfobulbia</taxon>
        <taxon>Desulfobulbales</taxon>
        <taxon>Thiovibrionaceae</taxon>
        <taxon>Thiovibrio</taxon>
    </lineage>
</organism>
<proteinExistence type="inferred from homology"/>
<dbReference type="AlphaFoldDB" id="A0A9X4RKK3"/>
<dbReference type="InterPro" id="IPR024633">
    <property type="entry name" value="DnaA_N_dom"/>
</dbReference>
<evidence type="ECO:0000256" key="10">
    <source>
        <dbReference type="RuleBase" id="RU004227"/>
    </source>
</evidence>
<dbReference type="SUPFAM" id="SSF48295">
    <property type="entry name" value="TrpR-like"/>
    <property type="match status" value="1"/>
</dbReference>
<protein>
    <recommendedName>
        <fullName evidence="7 8">Chromosomal replication initiator protein DnaA</fullName>
    </recommendedName>
</protein>
<dbReference type="PANTHER" id="PTHR30050:SF2">
    <property type="entry name" value="CHROMOSOMAL REPLICATION INITIATOR PROTEIN DNAA"/>
    <property type="match status" value="1"/>
</dbReference>
<keyword evidence="3 7" id="KW-0547">Nucleotide-binding</keyword>
<evidence type="ECO:0000256" key="6">
    <source>
        <dbReference type="ARBA" id="ARBA00023125"/>
    </source>
</evidence>
<keyword evidence="1 7" id="KW-0963">Cytoplasm</keyword>
<evidence type="ECO:0000256" key="1">
    <source>
        <dbReference type="ARBA" id="ARBA00022490"/>
    </source>
</evidence>
<evidence type="ECO:0000256" key="4">
    <source>
        <dbReference type="ARBA" id="ARBA00022840"/>
    </source>
</evidence>
<keyword evidence="2 7" id="KW-0235">DNA replication</keyword>
<dbReference type="SMART" id="SM00760">
    <property type="entry name" value="Bac_DnaA_C"/>
    <property type="match status" value="1"/>
</dbReference>
<reference evidence="12" key="2">
    <citation type="submission" date="2022-10" db="EMBL/GenBank/DDBJ databases">
        <authorList>
            <person name="Aronson H.S."/>
        </authorList>
    </citation>
    <scope>NUCLEOTIDE SEQUENCE</scope>
    <source>
        <strain evidence="12">RS19-109</strain>
    </source>
</reference>
<keyword evidence="13" id="KW-1185">Reference proteome</keyword>
<dbReference type="GO" id="GO:0008289">
    <property type="term" value="F:lipid binding"/>
    <property type="evidence" value="ECO:0007669"/>
    <property type="project" value="UniProtKB-KW"/>
</dbReference>
<keyword evidence="5 7" id="KW-0446">Lipid-binding</keyword>
<dbReference type="Gene3D" id="3.40.50.300">
    <property type="entry name" value="P-loop containing nucleotide triphosphate hydrolases"/>
    <property type="match status" value="1"/>
</dbReference>
<dbReference type="SUPFAM" id="SSF52540">
    <property type="entry name" value="P-loop containing nucleoside triphosphate hydrolases"/>
    <property type="match status" value="1"/>
</dbReference>
<dbReference type="RefSeq" id="WP_307632092.1">
    <property type="nucleotide sequence ID" value="NZ_JAPHEH010000001.1"/>
</dbReference>
<comment type="subunit">
    <text evidence="7">Oligomerizes as a right-handed, spiral filament on DNA at oriC.</text>
</comment>
<dbReference type="GO" id="GO:0005886">
    <property type="term" value="C:plasma membrane"/>
    <property type="evidence" value="ECO:0007669"/>
    <property type="project" value="TreeGrafter"/>
</dbReference>
<dbReference type="PROSITE" id="PS01008">
    <property type="entry name" value="DNAA"/>
    <property type="match status" value="1"/>
</dbReference>
<dbReference type="EMBL" id="JAPHEH010000001">
    <property type="protein sequence ID" value="MDG4475116.1"/>
    <property type="molecule type" value="Genomic_DNA"/>
</dbReference>
<sequence>MLWQRVKSVLSKKVSDSDFKLWIEPLQCVHDDAQSVELAGPDPYFCSWVKDNYLGDIQAALQDVGYTGGAVRLSVDTAGNGVPLLPEPEKKQSQLRLPSMPVARSTVRTLHPRYTFDEFMVGESNAMAYAACEAMAGGDSALSPCLFIEAGTGLGKSHLTHAVAHYVTSHSPGTRLHYVTSQQLTSEMVRSIKNNTMDHFKEKYHNQCDVLLMEDVQSLAGRTKTQAELAEALDVLMDCGKRVIFTGAVSPRNIPDIDDGVRSRLSSGLITTINPPDRRTRCLIIERKARNNKLTLSGEIIEFLADRIQGDIRRVESAIIGLKAKASLHKTMPDLDMVKEIVAGIIGQRQELSSVLIRNFVAGQFDVSIEEMQSKARKKTIAFPRQVSMYLARKLTEEALSEIGKAFNRDHSTVVHSIRVITEAIVRSGSIRGQVEHLAERLQNQG</sequence>
<dbReference type="GO" id="GO:0006270">
    <property type="term" value="P:DNA replication initiation"/>
    <property type="evidence" value="ECO:0007669"/>
    <property type="project" value="UniProtKB-UniRule"/>
</dbReference>
<dbReference type="InterPro" id="IPR010921">
    <property type="entry name" value="Trp_repressor/repl_initiator"/>
</dbReference>
<evidence type="ECO:0000256" key="3">
    <source>
        <dbReference type="ARBA" id="ARBA00022741"/>
    </source>
</evidence>
<dbReference type="NCBIfam" id="TIGR00362">
    <property type="entry name" value="DnaA"/>
    <property type="match status" value="1"/>
</dbReference>
<accession>A0A9X4RKK3</accession>
<comment type="similarity">
    <text evidence="7 10">Belongs to the DnaA family.</text>
</comment>
<feature type="region of interest" description="Domain I, interacts with DnaA modulators" evidence="7">
    <location>
        <begin position="1"/>
        <end position="77"/>
    </location>
</feature>
<feature type="binding site" evidence="7">
    <location>
        <position position="157"/>
    </location>
    <ligand>
        <name>ATP</name>
        <dbReference type="ChEBI" id="CHEBI:30616"/>
    </ligand>
</feature>
<feature type="binding site" evidence="7">
    <location>
        <position position="155"/>
    </location>
    <ligand>
        <name>ATP</name>
        <dbReference type="ChEBI" id="CHEBI:30616"/>
    </ligand>
</feature>
<gene>
    <name evidence="7 12" type="primary">dnaA</name>
    <name evidence="12" type="ORF">OLX77_02950</name>
</gene>
<feature type="binding site" evidence="7">
    <location>
        <position position="153"/>
    </location>
    <ligand>
        <name>ATP</name>
        <dbReference type="ChEBI" id="CHEBI:30616"/>
    </ligand>
</feature>
<dbReference type="InterPro" id="IPR001957">
    <property type="entry name" value="Chromosome_initiator_DnaA"/>
</dbReference>
<dbReference type="Gene3D" id="3.30.300.180">
    <property type="match status" value="1"/>
</dbReference>
<feature type="domain" description="Chromosomal replication initiator DnaA C-terminal" evidence="11">
    <location>
        <begin position="353"/>
        <end position="421"/>
    </location>
</feature>
<evidence type="ECO:0000256" key="9">
    <source>
        <dbReference type="RuleBase" id="RU000577"/>
    </source>
</evidence>
<evidence type="ECO:0000256" key="7">
    <source>
        <dbReference type="HAMAP-Rule" id="MF_00377"/>
    </source>
</evidence>
<dbReference type="InterPro" id="IPR027417">
    <property type="entry name" value="P-loop_NTPase"/>
</dbReference>
<dbReference type="Proteomes" id="UP001154240">
    <property type="component" value="Unassembled WGS sequence"/>
</dbReference>
<evidence type="ECO:0000313" key="12">
    <source>
        <dbReference type="EMBL" id="MDG4475116.1"/>
    </source>
</evidence>
<dbReference type="GO" id="GO:0003688">
    <property type="term" value="F:DNA replication origin binding"/>
    <property type="evidence" value="ECO:0007669"/>
    <property type="project" value="UniProtKB-UniRule"/>
</dbReference>
<dbReference type="Gene3D" id="1.10.8.60">
    <property type="match status" value="1"/>
</dbReference>
<dbReference type="HAMAP" id="MF_00377">
    <property type="entry name" value="DnaA_bact"/>
    <property type="match status" value="1"/>
</dbReference>
<evidence type="ECO:0000313" key="13">
    <source>
        <dbReference type="Proteomes" id="UP001154240"/>
    </source>
</evidence>
<evidence type="ECO:0000256" key="5">
    <source>
        <dbReference type="ARBA" id="ARBA00023121"/>
    </source>
</evidence>
<dbReference type="InterPro" id="IPR013317">
    <property type="entry name" value="DnaA_dom"/>
</dbReference>
<comment type="caution">
    <text evidence="7">Lacks conserved residue(s) required for the propagation of feature annotation.</text>
</comment>